<dbReference type="EMBL" id="SNYV01000003">
    <property type="protein sequence ID" value="TDQ81755.1"/>
    <property type="molecule type" value="Genomic_DNA"/>
</dbReference>
<dbReference type="PANTHER" id="PTHR11040">
    <property type="entry name" value="ZINC/IRON TRANSPORTER"/>
    <property type="match status" value="1"/>
</dbReference>
<feature type="transmembrane region" description="Helical" evidence="6">
    <location>
        <begin position="127"/>
        <end position="148"/>
    </location>
</feature>
<feature type="transmembrane region" description="Helical" evidence="6">
    <location>
        <begin position="192"/>
        <end position="212"/>
    </location>
</feature>
<evidence type="ECO:0000256" key="1">
    <source>
        <dbReference type="ARBA" id="ARBA00004141"/>
    </source>
</evidence>
<evidence type="ECO:0000256" key="3">
    <source>
        <dbReference type="ARBA" id="ARBA00022989"/>
    </source>
</evidence>
<dbReference type="GO" id="GO:0016020">
    <property type="term" value="C:membrane"/>
    <property type="evidence" value="ECO:0007669"/>
    <property type="project" value="UniProtKB-SubCell"/>
</dbReference>
<dbReference type="Proteomes" id="UP000295292">
    <property type="component" value="Unassembled WGS sequence"/>
</dbReference>
<evidence type="ECO:0000256" key="4">
    <source>
        <dbReference type="ARBA" id="ARBA00023136"/>
    </source>
</evidence>
<dbReference type="RefSeq" id="WP_133582702.1">
    <property type="nucleotide sequence ID" value="NZ_SNYV01000003.1"/>
</dbReference>
<keyword evidence="8" id="KW-1185">Reference proteome</keyword>
<name>A0A4R6WM24_9SPHI</name>
<dbReference type="OrthoDB" id="654481at2"/>
<comment type="subcellular location">
    <subcellularLocation>
        <location evidence="1">Membrane</location>
        <topology evidence="1">Multi-pass membrane protein</topology>
    </subcellularLocation>
</comment>
<keyword evidence="3 6" id="KW-1133">Transmembrane helix</keyword>
<feature type="transmembrane region" description="Helical" evidence="6">
    <location>
        <begin position="100"/>
        <end position="121"/>
    </location>
</feature>
<evidence type="ECO:0000313" key="7">
    <source>
        <dbReference type="EMBL" id="TDQ81755.1"/>
    </source>
</evidence>
<feature type="transmembrane region" description="Helical" evidence="6">
    <location>
        <begin position="64"/>
        <end position="80"/>
    </location>
</feature>
<accession>A0A4R6WM24</accession>
<dbReference type="InterPro" id="IPR003689">
    <property type="entry name" value="ZIP"/>
</dbReference>
<evidence type="ECO:0000256" key="6">
    <source>
        <dbReference type="SAM" id="Phobius"/>
    </source>
</evidence>
<feature type="transmembrane region" description="Helical" evidence="6">
    <location>
        <begin position="6"/>
        <end position="24"/>
    </location>
</feature>
<dbReference type="PANTHER" id="PTHR11040:SF44">
    <property type="entry name" value="PROTEIN ZNTC-RELATED"/>
    <property type="match status" value="1"/>
</dbReference>
<proteinExistence type="predicted"/>
<evidence type="ECO:0000313" key="8">
    <source>
        <dbReference type="Proteomes" id="UP000295292"/>
    </source>
</evidence>
<reference evidence="7 8" key="1">
    <citation type="submission" date="2019-03" db="EMBL/GenBank/DDBJ databases">
        <title>Genomic Encyclopedia of Archaeal and Bacterial Type Strains, Phase II (KMG-II): from individual species to whole genera.</title>
        <authorList>
            <person name="Goeker M."/>
        </authorList>
    </citation>
    <scope>NUCLEOTIDE SEQUENCE [LARGE SCALE GENOMIC DNA]</scope>
    <source>
        <strain evidence="7 8">DSM 28353</strain>
    </source>
</reference>
<comment type="caution">
    <text evidence="7">The sequence shown here is derived from an EMBL/GenBank/DDBJ whole genome shotgun (WGS) entry which is preliminary data.</text>
</comment>
<keyword evidence="2 6" id="KW-0812">Transmembrane</keyword>
<organism evidence="7 8">
    <name type="scientific">Sphingobacterium yanglingense</name>
    <dbReference type="NCBI Taxonomy" id="1437280"/>
    <lineage>
        <taxon>Bacteria</taxon>
        <taxon>Pseudomonadati</taxon>
        <taxon>Bacteroidota</taxon>
        <taxon>Sphingobacteriia</taxon>
        <taxon>Sphingobacteriales</taxon>
        <taxon>Sphingobacteriaceae</taxon>
        <taxon>Sphingobacterium</taxon>
    </lineage>
</organism>
<feature type="transmembrane region" description="Helical" evidence="6">
    <location>
        <begin position="31"/>
        <end position="52"/>
    </location>
</feature>
<feature type="transmembrane region" description="Helical" evidence="6">
    <location>
        <begin position="155"/>
        <end position="172"/>
    </location>
</feature>
<dbReference type="Pfam" id="PF02535">
    <property type="entry name" value="Zip"/>
    <property type="match status" value="2"/>
</dbReference>
<feature type="region of interest" description="Disordered" evidence="5">
    <location>
        <begin position="244"/>
        <end position="302"/>
    </location>
</feature>
<evidence type="ECO:0000256" key="2">
    <source>
        <dbReference type="ARBA" id="ARBA00022692"/>
    </source>
</evidence>
<evidence type="ECO:0000256" key="5">
    <source>
        <dbReference type="SAM" id="MobiDB-lite"/>
    </source>
</evidence>
<dbReference type="AlphaFoldDB" id="A0A4R6WM24"/>
<keyword evidence="4 6" id="KW-0472">Membrane</keyword>
<sequence>MSFTLIVAILFLSAFISGMAVFFVKRDNTSYLKLILSFSGAYLFAITVLHLIPHVYHANTTSPEVIGLYILGGFIFQLLLEQFSQGIEHGHIHHHENTGFPLGIMISLCLHAFLEGMPLISGQQTKLVFGIAIHHIPAAFALGSLLLSSTVKKQTIIIMLVIFAAMTPLGFITSSVLSEGEIGNISQHFDKIMAVVIGIFLHISTTILFESGSADHHKFNKKKMAAVFLGLAVSLTTFLLPHDHSHGAHGHEHHNHDGHNHDDHDHEHTDGTHDHNHDGHDHSHDHSKDEAPKHDDHKGHQH</sequence>
<gene>
    <name evidence="7" type="ORF">CLV99_0286</name>
</gene>
<protein>
    <submittedName>
        <fullName evidence="7">Zinc transporter ZupT</fullName>
    </submittedName>
</protein>
<dbReference type="GO" id="GO:0005385">
    <property type="term" value="F:zinc ion transmembrane transporter activity"/>
    <property type="evidence" value="ECO:0007669"/>
    <property type="project" value="TreeGrafter"/>
</dbReference>